<keyword evidence="1" id="KW-0285">Flavoprotein</keyword>
<dbReference type="Pfam" id="PF01565">
    <property type="entry name" value="FAD_binding_4"/>
    <property type="match status" value="1"/>
</dbReference>
<dbReference type="InterPro" id="IPR016164">
    <property type="entry name" value="FAD-linked_Oxase-like_C"/>
</dbReference>
<name>A0A356LHM5_9BURK</name>
<dbReference type="Proteomes" id="UP000264036">
    <property type="component" value="Unassembled WGS sequence"/>
</dbReference>
<keyword evidence="2" id="KW-0274">FAD</keyword>
<feature type="domain" description="FAD-binding PCMH-type" evidence="3">
    <location>
        <begin position="1"/>
        <end position="174"/>
    </location>
</feature>
<dbReference type="NCBIfam" id="NF008439">
    <property type="entry name" value="PRK11282.1"/>
    <property type="match status" value="1"/>
</dbReference>
<evidence type="ECO:0000256" key="1">
    <source>
        <dbReference type="ARBA" id="ARBA00022630"/>
    </source>
</evidence>
<dbReference type="InterPro" id="IPR016169">
    <property type="entry name" value="FAD-bd_PCMH_sub2"/>
</dbReference>
<dbReference type="InterPro" id="IPR016166">
    <property type="entry name" value="FAD-bd_PCMH"/>
</dbReference>
<sequence>MKFIKEDLAEQVAAAVAGRKQIVIRGGGSKAFYGNAIAGTEQLVELDVTPYTGVISYEPSELVMTARCGTLLSDIEAALDQENQRLAWEPPHFGQQATIGGAIATGLAGPGRMAAGGASDFVLGTVLLNAEGQQLHFGGTVMKNVAGYDMSRLLTGSMGVFGPILEISFKVLPKPICEVTLQRQCTLKEAFECFGQWQAKALGISASAWIPEGDTQQGVLYLRVSGAQPAVKQACGVLGGERVDEQVAKELWLSLREHTHPFFGDTVWRVSVPPLADTVNESVPLLEWGGAQRWLRQVSDVTNIRHAAAQRGGHATLFRAGAGVSQPVDGVFQPVSAGIAAITRRLKSNLDPLGTFYSGRLLRNI</sequence>
<dbReference type="Gene3D" id="3.30.465.10">
    <property type="match status" value="1"/>
</dbReference>
<evidence type="ECO:0000313" key="5">
    <source>
        <dbReference type="Proteomes" id="UP000264036"/>
    </source>
</evidence>
<dbReference type="PROSITE" id="PS51387">
    <property type="entry name" value="FAD_PCMH"/>
    <property type="match status" value="1"/>
</dbReference>
<reference evidence="4 5" key="1">
    <citation type="journal article" date="2018" name="Nat. Biotechnol.">
        <title>A standardized bacterial taxonomy based on genome phylogeny substantially revises the tree of life.</title>
        <authorList>
            <person name="Parks D.H."/>
            <person name="Chuvochina M."/>
            <person name="Waite D.W."/>
            <person name="Rinke C."/>
            <person name="Skarshewski A."/>
            <person name="Chaumeil P.A."/>
            <person name="Hugenholtz P."/>
        </authorList>
    </citation>
    <scope>NUCLEOTIDE SEQUENCE [LARGE SCALE GENOMIC DNA]</scope>
    <source>
        <strain evidence="4">UBA10707</strain>
    </source>
</reference>
<dbReference type="InterPro" id="IPR006094">
    <property type="entry name" value="Oxid_FAD_bind_N"/>
</dbReference>
<evidence type="ECO:0000259" key="3">
    <source>
        <dbReference type="PROSITE" id="PS51387"/>
    </source>
</evidence>
<evidence type="ECO:0000313" key="4">
    <source>
        <dbReference type="EMBL" id="HBP30523.1"/>
    </source>
</evidence>
<dbReference type="AlphaFoldDB" id="A0A356LHM5"/>
<comment type="caution">
    <text evidence="4">The sequence shown here is derived from an EMBL/GenBank/DDBJ whole genome shotgun (WGS) entry which is preliminary data.</text>
</comment>
<accession>A0A356LHM5</accession>
<dbReference type="EMBL" id="DOEK01000029">
    <property type="protein sequence ID" value="HBP30523.1"/>
    <property type="molecule type" value="Genomic_DNA"/>
</dbReference>
<dbReference type="GO" id="GO:0071949">
    <property type="term" value="F:FAD binding"/>
    <property type="evidence" value="ECO:0007669"/>
    <property type="project" value="InterPro"/>
</dbReference>
<proteinExistence type="predicted"/>
<gene>
    <name evidence="4" type="ORF">DD666_14035</name>
</gene>
<evidence type="ECO:0000256" key="2">
    <source>
        <dbReference type="ARBA" id="ARBA00022827"/>
    </source>
</evidence>
<dbReference type="InterPro" id="IPR036318">
    <property type="entry name" value="FAD-bd_PCMH-like_sf"/>
</dbReference>
<organism evidence="4 5">
    <name type="scientific">Advenella kashmirensis</name>
    <dbReference type="NCBI Taxonomy" id="310575"/>
    <lineage>
        <taxon>Bacteria</taxon>
        <taxon>Pseudomonadati</taxon>
        <taxon>Pseudomonadota</taxon>
        <taxon>Betaproteobacteria</taxon>
        <taxon>Burkholderiales</taxon>
        <taxon>Alcaligenaceae</taxon>
    </lineage>
</organism>
<dbReference type="PANTHER" id="PTHR11748:SF103">
    <property type="entry name" value="GLYCOLATE OXIDASE SUBUNIT GLCE"/>
    <property type="match status" value="1"/>
</dbReference>
<dbReference type="PANTHER" id="PTHR11748">
    <property type="entry name" value="D-LACTATE DEHYDROGENASE"/>
    <property type="match status" value="1"/>
</dbReference>
<dbReference type="GO" id="GO:0003824">
    <property type="term" value="F:catalytic activity"/>
    <property type="evidence" value="ECO:0007669"/>
    <property type="project" value="InterPro"/>
</dbReference>
<dbReference type="SUPFAM" id="SSF56176">
    <property type="entry name" value="FAD-binding/transporter-associated domain-like"/>
    <property type="match status" value="1"/>
</dbReference>
<dbReference type="SUPFAM" id="SSF55103">
    <property type="entry name" value="FAD-linked oxidases, C-terminal domain"/>
    <property type="match status" value="1"/>
</dbReference>
<protein>
    <submittedName>
        <fullName evidence="4">Glycolate oxidase subunit GlcE</fullName>
    </submittedName>
</protein>